<feature type="domain" description="DHHA1" evidence="7">
    <location>
        <begin position="349"/>
        <end position="438"/>
    </location>
</feature>
<evidence type="ECO:0000313" key="10">
    <source>
        <dbReference type="EMBL" id="KRO25620.1"/>
    </source>
</evidence>
<reference evidence="10 11" key="1">
    <citation type="journal article" date="2015" name="Genome Announc.">
        <title>Expanding the biotechnology potential of lactobacilli through comparative genomics of 213 strains and associated genera.</title>
        <authorList>
            <person name="Sun Z."/>
            <person name="Harris H.M."/>
            <person name="McCann A."/>
            <person name="Guo C."/>
            <person name="Argimon S."/>
            <person name="Zhang W."/>
            <person name="Yang X."/>
            <person name="Jeffery I.B."/>
            <person name="Cooney J.C."/>
            <person name="Kagawa T.F."/>
            <person name="Liu W."/>
            <person name="Song Y."/>
            <person name="Salvetti E."/>
            <person name="Wrobel A."/>
            <person name="Rasinkangas P."/>
            <person name="Parkhill J."/>
            <person name="Rea M.C."/>
            <person name="O'Sullivan O."/>
            <person name="Ritari J."/>
            <person name="Douillard F.P."/>
            <person name="Paul Ross R."/>
            <person name="Yang R."/>
            <person name="Briner A.E."/>
            <person name="Felis G.E."/>
            <person name="de Vos W.M."/>
            <person name="Barrangou R."/>
            <person name="Klaenhammer T.R."/>
            <person name="Caufield P.W."/>
            <person name="Cui Y."/>
            <person name="Zhang H."/>
            <person name="O'Toole P.W."/>
        </authorList>
    </citation>
    <scope>NUCLEOTIDE SEQUENCE [LARGE SCALE GENOMIC DNA]</scope>
    <source>
        <strain evidence="10 11">DSM 23026</strain>
    </source>
</reference>
<dbReference type="InterPro" id="IPR004610">
    <property type="entry name" value="RecJ"/>
</dbReference>
<evidence type="ECO:0000313" key="11">
    <source>
        <dbReference type="Proteomes" id="UP000051249"/>
    </source>
</evidence>
<dbReference type="Gene3D" id="3.90.1640.30">
    <property type="match status" value="1"/>
</dbReference>
<name>A0A0R2NIL9_9LACO</name>
<dbReference type="NCBIfam" id="TIGR00644">
    <property type="entry name" value="recJ"/>
    <property type="match status" value="1"/>
</dbReference>
<dbReference type="AlphaFoldDB" id="A0A0R2NIL9"/>
<evidence type="ECO:0000259" key="8">
    <source>
        <dbReference type="Pfam" id="PF10141"/>
    </source>
</evidence>
<dbReference type="PANTHER" id="PTHR30255:SF2">
    <property type="entry name" value="SINGLE-STRANDED-DNA-SPECIFIC EXONUCLEASE RECJ"/>
    <property type="match status" value="1"/>
</dbReference>
<keyword evidence="5" id="KW-0269">Exonuclease</keyword>
<dbReference type="PANTHER" id="PTHR30255">
    <property type="entry name" value="SINGLE-STRANDED-DNA-SPECIFIC EXONUCLEASE RECJ"/>
    <property type="match status" value="1"/>
</dbReference>
<keyword evidence="11" id="KW-1185">Reference proteome</keyword>
<dbReference type="InterPro" id="IPR001667">
    <property type="entry name" value="DDH_dom"/>
</dbReference>
<dbReference type="GO" id="GO:0006310">
    <property type="term" value="P:DNA recombination"/>
    <property type="evidence" value="ECO:0007669"/>
    <property type="project" value="InterPro"/>
</dbReference>
<keyword evidence="3" id="KW-0540">Nuclease</keyword>
<proteinExistence type="inferred from homology"/>
<dbReference type="Pfam" id="PF02272">
    <property type="entry name" value="DHHA1"/>
    <property type="match status" value="1"/>
</dbReference>
<evidence type="ECO:0000256" key="2">
    <source>
        <dbReference type="ARBA" id="ARBA00019841"/>
    </source>
</evidence>
<dbReference type="EMBL" id="JQCQ01000008">
    <property type="protein sequence ID" value="KRO25620.1"/>
    <property type="molecule type" value="Genomic_DNA"/>
</dbReference>
<dbReference type="Pfam" id="PF10141">
    <property type="entry name" value="ssDNA-exonuc_C"/>
    <property type="match status" value="1"/>
</dbReference>
<dbReference type="SUPFAM" id="SSF64182">
    <property type="entry name" value="DHH phosphoesterases"/>
    <property type="match status" value="1"/>
</dbReference>
<dbReference type="InterPro" id="IPR038763">
    <property type="entry name" value="DHH_sf"/>
</dbReference>
<dbReference type="InterPro" id="IPR041122">
    <property type="entry name" value="RecJ_OB"/>
</dbReference>
<dbReference type="PATRIC" id="fig|480391.4.peg.1738"/>
<protein>
    <recommendedName>
        <fullName evidence="2">Single-stranded-DNA-specific exonuclease RecJ</fullName>
    </recommendedName>
</protein>
<evidence type="ECO:0000256" key="5">
    <source>
        <dbReference type="ARBA" id="ARBA00022839"/>
    </source>
</evidence>
<evidence type="ECO:0000259" key="9">
    <source>
        <dbReference type="Pfam" id="PF17768"/>
    </source>
</evidence>
<dbReference type="Gene3D" id="3.10.310.30">
    <property type="match status" value="1"/>
</dbReference>
<dbReference type="InterPro" id="IPR051673">
    <property type="entry name" value="SSDNA_exonuclease_RecJ"/>
</dbReference>
<feature type="domain" description="Single-stranded-DNA-specific exonuclease RecJ C-terminal" evidence="8">
    <location>
        <begin position="570"/>
        <end position="761"/>
    </location>
</feature>
<dbReference type="OrthoDB" id="9809852at2"/>
<dbReference type="InterPro" id="IPR003156">
    <property type="entry name" value="DHHA1_dom"/>
</dbReference>
<comment type="caution">
    <text evidence="10">The sequence shown here is derived from an EMBL/GenBank/DDBJ whole genome shotgun (WGS) entry which is preliminary data.</text>
</comment>
<dbReference type="GO" id="GO:0008409">
    <property type="term" value="F:5'-3' exonuclease activity"/>
    <property type="evidence" value="ECO:0007669"/>
    <property type="project" value="InterPro"/>
</dbReference>
<dbReference type="InterPro" id="IPR018779">
    <property type="entry name" value="RecJ_C"/>
</dbReference>
<dbReference type="Pfam" id="PF17768">
    <property type="entry name" value="RecJ_OB"/>
    <property type="match status" value="1"/>
</dbReference>
<evidence type="ECO:0000259" key="6">
    <source>
        <dbReference type="Pfam" id="PF01368"/>
    </source>
</evidence>
<dbReference type="GO" id="GO:0006281">
    <property type="term" value="P:DNA repair"/>
    <property type="evidence" value="ECO:0007669"/>
    <property type="project" value="InterPro"/>
</dbReference>
<accession>A0A0R2NIL9</accession>
<dbReference type="GO" id="GO:0003676">
    <property type="term" value="F:nucleic acid binding"/>
    <property type="evidence" value="ECO:0007669"/>
    <property type="project" value="InterPro"/>
</dbReference>
<evidence type="ECO:0000259" key="7">
    <source>
        <dbReference type="Pfam" id="PF02272"/>
    </source>
</evidence>
<keyword evidence="4" id="KW-0378">Hydrolase</keyword>
<dbReference type="Pfam" id="PF01368">
    <property type="entry name" value="DHH"/>
    <property type="match status" value="1"/>
</dbReference>
<comment type="similarity">
    <text evidence="1">Belongs to the RecJ family.</text>
</comment>
<dbReference type="RefSeq" id="WP_057798684.1">
    <property type="nucleotide sequence ID" value="NZ_BJZZ01000015.1"/>
</dbReference>
<organism evidence="10 11">
    <name type="scientific">Pediococcus argentinicus</name>
    <dbReference type="NCBI Taxonomy" id="480391"/>
    <lineage>
        <taxon>Bacteria</taxon>
        <taxon>Bacillati</taxon>
        <taxon>Bacillota</taxon>
        <taxon>Bacilli</taxon>
        <taxon>Lactobacillales</taxon>
        <taxon>Lactobacillaceae</taxon>
        <taxon>Pediococcus</taxon>
    </lineage>
</organism>
<sequence>MRDDKYKWIEPKELPATHVKELSTSLGLNPTLIKVLLNRGLDNEQSIKNFIEDDQEAIHDPFLLHDMQKAIDRIQSAIENGESILVYGDYDADGVTSTAVMYETLEQLGANIEYFVPDRFKDGYGPNMDEYQRFIDAGVQLIITVDNGVSGFNEIELANQNNVDVIITDHHELPDKLPNALAVVHPRYPQAEYPFYDLSGVGVAFKVAQALLEELPTDLLDLYAIGTIGDLVSLTDENRQLVKWGLKQLQETQRIGLAKLMEVAGLNQAKVDEQDIGFGIAPRLNAVGRIENATKSVELLLTFDEDEAGKLAEDIDGINKKRQGLVQDIYSEAEKIALDEDHKNRETLVVVGHNWHQGVLGIVASRLVELTNKPTLVLSDSEMSADFKGSGRSVPDLNLFNALNQAPNIFENFGGHHMAVGLTIAKNNLKSLEEVLEKGAKEADISYKNKAELKVDAEINASDISLDLIASLKKMGPFGTDNQQPFFELKHIELKNVKAIGQDSSHLKFALPNADGQQIDAIAFKRGELADQYANATDVSLVGTLSENEWRGNVKPQIMVKDLKTSGIAIIDQRTNNFNVNLFQNQYVYVFFHEKLLEVTQKNIPNRELVFYKDLEDNEDINTFAIVDCPESMEDLESVLGQVHPNSIVLYFFHQTDFYAAGMPTRQEFGHVFSFLKQNNNFEKAKLGTVSKTLNIPNEKFNFILNVFFELNFVKIDNGLLKIEPVTDKVELSSAPIYQRRKRLIKVQEQLLYSNSNELTQLITPYLGE</sequence>
<evidence type="ECO:0000256" key="3">
    <source>
        <dbReference type="ARBA" id="ARBA00022722"/>
    </source>
</evidence>
<evidence type="ECO:0000256" key="1">
    <source>
        <dbReference type="ARBA" id="ARBA00005915"/>
    </source>
</evidence>
<feature type="domain" description="RecJ OB" evidence="9">
    <location>
        <begin position="455"/>
        <end position="562"/>
    </location>
</feature>
<gene>
    <name evidence="10" type="ORF">IV88_GL001701</name>
</gene>
<evidence type="ECO:0000256" key="4">
    <source>
        <dbReference type="ARBA" id="ARBA00022801"/>
    </source>
</evidence>
<feature type="domain" description="DDH" evidence="6">
    <location>
        <begin position="83"/>
        <end position="227"/>
    </location>
</feature>
<dbReference type="Proteomes" id="UP000051249">
    <property type="component" value="Unassembled WGS sequence"/>
</dbReference>